<dbReference type="RefSeq" id="WP_145057495.1">
    <property type="nucleotide sequence ID" value="NZ_CP036433.1"/>
</dbReference>
<organism evidence="2 3">
    <name type="scientific">Lignipirellula cremea</name>
    <dbReference type="NCBI Taxonomy" id="2528010"/>
    <lineage>
        <taxon>Bacteria</taxon>
        <taxon>Pseudomonadati</taxon>
        <taxon>Planctomycetota</taxon>
        <taxon>Planctomycetia</taxon>
        <taxon>Pirellulales</taxon>
        <taxon>Pirellulaceae</taxon>
        <taxon>Lignipirellula</taxon>
    </lineage>
</organism>
<dbReference type="KEGG" id="lcre:Pla8534_61950"/>
<sequence>MTPIVGPQGQCRFGIAHGDITPPAGIYCRMWGAARHDQATGVHRPLRATAMFFLPEDSASAEPERVLIALDHCLLVEAEMQLLRERLLAQADVHPDTLSVVFSHTHSAGWMSRDRAHLPGGDLIPPYLDELGGKLVALVNEARQSIQPASVDYGWGHCDLAAERDFWDAERQMFVCGFNPLAPADDTVLVARFTGENDQLLATMVNYACHPTTLAWQNTLISPDYPGAMREVIEQATSAPCVFLLGACGDLGPRDGFVGEVETADRNGRQLGYAALSTLEGLPPARTQFEYAGPVVSGATLGTWRHAPLSSQATTAAARFAVHRFHVSLPYQASLPTHEQTLASREEWETKERQALEVGDPDQAGDCRAMIERCNRMLSRLAVLPPGKNFEYPVVVWRIGDGFWVTVQGEPYNALQQKVRERFPGVPIVFCALAAGWVPFYLPSADRYGKGIYQESASVLAPGCLELATESIITHLAGYLAEEGPAVNE</sequence>
<feature type="domain" description="Neutral/alkaline non-lysosomal ceramidase N-terminal" evidence="1">
    <location>
        <begin position="13"/>
        <end position="237"/>
    </location>
</feature>
<reference evidence="2 3" key="1">
    <citation type="submission" date="2019-02" db="EMBL/GenBank/DDBJ databases">
        <title>Deep-cultivation of Planctomycetes and their phenomic and genomic characterization uncovers novel biology.</title>
        <authorList>
            <person name="Wiegand S."/>
            <person name="Jogler M."/>
            <person name="Boedeker C."/>
            <person name="Pinto D."/>
            <person name="Vollmers J."/>
            <person name="Rivas-Marin E."/>
            <person name="Kohn T."/>
            <person name="Peeters S.H."/>
            <person name="Heuer A."/>
            <person name="Rast P."/>
            <person name="Oberbeckmann S."/>
            <person name="Bunk B."/>
            <person name="Jeske O."/>
            <person name="Meyerdierks A."/>
            <person name="Storesund J.E."/>
            <person name="Kallscheuer N."/>
            <person name="Luecker S."/>
            <person name="Lage O.M."/>
            <person name="Pohl T."/>
            <person name="Merkel B.J."/>
            <person name="Hornburger P."/>
            <person name="Mueller R.-W."/>
            <person name="Bruemmer F."/>
            <person name="Labrenz M."/>
            <person name="Spormann A.M."/>
            <person name="Op den Camp H."/>
            <person name="Overmann J."/>
            <person name="Amann R."/>
            <person name="Jetten M.S.M."/>
            <person name="Mascher T."/>
            <person name="Medema M.H."/>
            <person name="Devos D.P."/>
            <person name="Kaster A.-K."/>
            <person name="Ovreas L."/>
            <person name="Rohde M."/>
            <person name="Galperin M.Y."/>
            <person name="Jogler C."/>
        </authorList>
    </citation>
    <scope>NUCLEOTIDE SEQUENCE [LARGE SCALE GENOMIC DNA]</scope>
    <source>
        <strain evidence="2 3">Pla85_3_4</strain>
    </source>
</reference>
<evidence type="ECO:0000313" key="2">
    <source>
        <dbReference type="EMBL" id="QDU98328.1"/>
    </source>
</evidence>
<protein>
    <submittedName>
        <fullName evidence="2">Neutral/alkaline non-lysosomal ceramidase</fullName>
    </submittedName>
</protein>
<dbReference type="OrthoDB" id="337762at2"/>
<evidence type="ECO:0000313" key="3">
    <source>
        <dbReference type="Proteomes" id="UP000317648"/>
    </source>
</evidence>
<evidence type="ECO:0000259" key="1">
    <source>
        <dbReference type="Pfam" id="PF04734"/>
    </source>
</evidence>
<name>A0A518E2K6_9BACT</name>
<dbReference type="Proteomes" id="UP000317648">
    <property type="component" value="Chromosome"/>
</dbReference>
<accession>A0A518E2K6</accession>
<gene>
    <name evidence="2" type="ORF">Pla8534_61950</name>
</gene>
<keyword evidence="3" id="KW-1185">Reference proteome</keyword>
<proteinExistence type="predicted"/>
<dbReference type="EMBL" id="CP036433">
    <property type="protein sequence ID" value="QDU98328.1"/>
    <property type="molecule type" value="Genomic_DNA"/>
</dbReference>
<dbReference type="InterPro" id="IPR031329">
    <property type="entry name" value="NEUT/ALK_ceramidase_N"/>
</dbReference>
<dbReference type="AlphaFoldDB" id="A0A518E2K6"/>
<dbReference type="Pfam" id="PF04734">
    <property type="entry name" value="Ceramidase_alk"/>
    <property type="match status" value="1"/>
</dbReference>